<feature type="transmembrane region" description="Helical" evidence="2">
    <location>
        <begin position="128"/>
        <end position="145"/>
    </location>
</feature>
<evidence type="ECO:0000256" key="1">
    <source>
        <dbReference type="SAM" id="MobiDB-lite"/>
    </source>
</evidence>
<feature type="transmembrane region" description="Helical" evidence="2">
    <location>
        <begin position="210"/>
        <end position="228"/>
    </location>
</feature>
<evidence type="ECO:0000313" key="4">
    <source>
        <dbReference type="Proteomes" id="UP001373714"/>
    </source>
</evidence>
<feature type="compositionally biased region" description="Basic and acidic residues" evidence="1">
    <location>
        <begin position="516"/>
        <end position="525"/>
    </location>
</feature>
<feature type="transmembrane region" description="Helical" evidence="2">
    <location>
        <begin position="338"/>
        <end position="360"/>
    </location>
</feature>
<feature type="region of interest" description="Disordered" evidence="1">
    <location>
        <begin position="436"/>
        <end position="695"/>
    </location>
</feature>
<gene>
    <name evidence="3" type="ORF">TWF730_010208</name>
</gene>
<reference evidence="3 4" key="1">
    <citation type="submission" date="2019-10" db="EMBL/GenBank/DDBJ databases">
        <authorList>
            <person name="Palmer J.M."/>
        </authorList>
    </citation>
    <scope>NUCLEOTIDE SEQUENCE [LARGE SCALE GENOMIC DNA]</scope>
    <source>
        <strain evidence="3 4">TWF730</strain>
    </source>
</reference>
<feature type="compositionally biased region" description="Gly residues" evidence="1">
    <location>
        <begin position="641"/>
        <end position="650"/>
    </location>
</feature>
<feature type="transmembrane region" description="Helical" evidence="2">
    <location>
        <begin position="240"/>
        <end position="259"/>
    </location>
</feature>
<dbReference type="AlphaFoldDB" id="A0AAV9UR34"/>
<dbReference type="InterPro" id="IPR035994">
    <property type="entry name" value="Nucleoside_phosphorylase_sf"/>
</dbReference>
<feature type="transmembrane region" description="Helical" evidence="2">
    <location>
        <begin position="51"/>
        <end position="72"/>
    </location>
</feature>
<feature type="compositionally biased region" description="Acidic residues" evidence="1">
    <location>
        <begin position="532"/>
        <end position="545"/>
    </location>
</feature>
<feature type="compositionally biased region" description="Acidic residues" evidence="1">
    <location>
        <begin position="665"/>
        <end position="681"/>
    </location>
</feature>
<feature type="transmembrane region" description="Helical" evidence="2">
    <location>
        <begin position="93"/>
        <end position="116"/>
    </location>
</feature>
<evidence type="ECO:0000313" key="3">
    <source>
        <dbReference type="EMBL" id="KAK6345865.1"/>
    </source>
</evidence>
<dbReference type="GO" id="GO:0003824">
    <property type="term" value="F:catalytic activity"/>
    <property type="evidence" value="ECO:0007669"/>
    <property type="project" value="InterPro"/>
</dbReference>
<feature type="compositionally biased region" description="Gly residues" evidence="1">
    <location>
        <begin position="558"/>
        <end position="624"/>
    </location>
</feature>
<name>A0AAV9UR34_9PEZI</name>
<dbReference type="EMBL" id="JAVHNS010000008">
    <property type="protein sequence ID" value="KAK6345865.1"/>
    <property type="molecule type" value="Genomic_DNA"/>
</dbReference>
<dbReference type="GO" id="GO:0009116">
    <property type="term" value="P:nucleoside metabolic process"/>
    <property type="evidence" value="ECO:0007669"/>
    <property type="project" value="InterPro"/>
</dbReference>
<feature type="compositionally biased region" description="Basic and acidic residues" evidence="1">
    <location>
        <begin position="546"/>
        <end position="555"/>
    </location>
</feature>
<keyword evidence="2" id="KW-0472">Membrane</keyword>
<feature type="transmembrane region" description="Helical" evidence="2">
    <location>
        <begin position="186"/>
        <end position="203"/>
    </location>
</feature>
<feature type="compositionally biased region" description="Basic and acidic residues" evidence="1">
    <location>
        <begin position="628"/>
        <end position="637"/>
    </location>
</feature>
<feature type="transmembrane region" description="Helical" evidence="2">
    <location>
        <begin position="372"/>
        <end position="394"/>
    </location>
</feature>
<feature type="region of interest" description="Disordered" evidence="1">
    <location>
        <begin position="1067"/>
        <end position="1093"/>
    </location>
</feature>
<sequence>MKYLGLSLPILATKAFSLFSFLWGNILDPKDPKPILETTPELTKEDFTAPWYTAIVHGAVSFVLVIVFFSLHPPTFTQTDNQKPCVIPLNSDIGGIGNMVGFGLQVVTTFVVALLGLIDTKSGGPKEIGAGIVITHISLSLAIISNREISTFDAIVGAMIIDFQNNALVIHLSAKDTLAARWQVRTVLAVAFTGLTILGNLMMRTHRGEFGSSEVPCGCVSIFWWGLLSTCEGRVPLSWWIYYVYRWVSFILVAFWSEYNTLYYDKWEKRSVEMYNYLYKYLYEYSCKEGKVPTELRDVPTIRGKSDGGEAPWNWPETISFIIFKLWTNHTGSQIQGFLLVFDQSIIAISTFGALAFTISRNYVEQSSGAGSLGQVVALVVAGATFLRAVFIILKAQIKVGKKDTDPPSKVGSRLQKVGGSISSIRKFLLNGIGRRGMPKQATRRMGISASQEEDVERKSVINESGRTRGGRSSGNRSGGDKFGNGKPEDGEFESGGSKDDETRGGKGENSGLKGGEPRSGESKGGRSGGDEPGDSESESSESESGESRGGEVEGSKSGNGGPRGGGPEGGGPEGGGPEGGGSAAGGGETRGGGIGDSRGGSDGPGNSGFKSGGPNEGGPGDGEFGNDESKGDKSESGESESGGYGGGGSESNESDSGRPGGDGSESDGSESDGSESDGSESDGPGNVHGLDNPPAAQLQEIEIFEHRGGFSWSLFKNQLRGELRGEFQFQPSESNPRQPKQRTSFKDRFRQVVEAIMSKLFGYNSPPSKGIQSEETLVSDTSKSKLEADVSDQEERISAATRQRHGYKDYTVAWACMSIESFSLAMGMLDERHESLPGPDDQTQELGFGSIERHNIIVILSQADRIEKDGIYGIISTFTSIKLLILIQVGLGTTFEIWPGDIVVGSSSPVGKNALISWDPMRIQTSERSEVPSRFSKLLLATLERLEARSDLERPGDLKRRYTRMRVHYGFIESVVDFRESSVPIDIKRPRFGPRTLCIIPENMEAIERSFPCLTVCGISDSRDVVVRSSTSSNAPAAAAAFARRFMEFLEPKEVEAEKSLWDLLPEDLRKPPSPPFEIGSASKGEESSQLP</sequence>
<comment type="caution">
    <text evidence="3">The sequence shown here is derived from an EMBL/GenBank/DDBJ whole genome shotgun (WGS) entry which is preliminary data.</text>
</comment>
<keyword evidence="2" id="KW-1133">Transmembrane helix</keyword>
<feature type="compositionally biased region" description="Basic and acidic residues" evidence="1">
    <location>
        <begin position="497"/>
        <end position="507"/>
    </location>
</feature>
<keyword evidence="2" id="KW-0812">Transmembrane</keyword>
<keyword evidence="4" id="KW-1185">Reference proteome</keyword>
<protein>
    <submittedName>
        <fullName evidence="3">Uncharacterized protein</fullName>
    </submittedName>
</protein>
<accession>A0AAV9UR34</accession>
<dbReference type="Proteomes" id="UP001373714">
    <property type="component" value="Unassembled WGS sequence"/>
</dbReference>
<evidence type="ECO:0000256" key="2">
    <source>
        <dbReference type="SAM" id="Phobius"/>
    </source>
</evidence>
<organism evidence="3 4">
    <name type="scientific">Orbilia blumenaviensis</name>
    <dbReference type="NCBI Taxonomy" id="1796055"/>
    <lineage>
        <taxon>Eukaryota</taxon>
        <taxon>Fungi</taxon>
        <taxon>Dikarya</taxon>
        <taxon>Ascomycota</taxon>
        <taxon>Pezizomycotina</taxon>
        <taxon>Orbiliomycetes</taxon>
        <taxon>Orbiliales</taxon>
        <taxon>Orbiliaceae</taxon>
        <taxon>Orbilia</taxon>
    </lineage>
</organism>
<dbReference type="Gene3D" id="3.40.50.1580">
    <property type="entry name" value="Nucleoside phosphorylase domain"/>
    <property type="match status" value="1"/>
</dbReference>
<proteinExistence type="predicted"/>